<dbReference type="EMBL" id="CP002360">
    <property type="protein sequence ID" value="AEE96737.1"/>
    <property type="molecule type" value="Genomic_DNA"/>
</dbReference>
<dbReference type="PANTHER" id="PTHR39961">
    <property type="entry name" value="HYPOTHETICAL CYTOSOLIC PROTEIN"/>
    <property type="match status" value="1"/>
</dbReference>
<dbReference type="Proteomes" id="UP000008457">
    <property type="component" value="Chromosome"/>
</dbReference>
<accession>F3ZYX8</accession>
<evidence type="ECO:0000313" key="2">
    <source>
        <dbReference type="Proteomes" id="UP000008457"/>
    </source>
</evidence>
<reference evidence="2" key="1">
    <citation type="submission" date="2010-11" db="EMBL/GenBank/DDBJ databases">
        <title>The complete genome of Mahella australiensis DSM 15567.</title>
        <authorList>
            <consortium name="US DOE Joint Genome Institute (JGI-PGF)"/>
            <person name="Lucas S."/>
            <person name="Copeland A."/>
            <person name="Lapidus A."/>
            <person name="Bruce D."/>
            <person name="Goodwin L."/>
            <person name="Pitluck S."/>
            <person name="Kyrpides N."/>
            <person name="Mavromatis K."/>
            <person name="Pagani I."/>
            <person name="Ivanova N."/>
            <person name="Teshima H."/>
            <person name="Brettin T."/>
            <person name="Detter J.C."/>
            <person name="Han C."/>
            <person name="Tapia R."/>
            <person name="Land M."/>
            <person name="Hauser L."/>
            <person name="Markowitz V."/>
            <person name="Cheng J.-F."/>
            <person name="Hugenholtz P."/>
            <person name="Woyke T."/>
            <person name="Wu D."/>
            <person name="Spring S."/>
            <person name="Pukall R."/>
            <person name="Steenblock K."/>
            <person name="Schneider S."/>
            <person name="Klenk H.-P."/>
            <person name="Eisen J.A."/>
        </authorList>
    </citation>
    <scope>NUCLEOTIDE SEQUENCE [LARGE SCALE GENOMIC DNA]</scope>
    <source>
        <strain evidence="2">DSM 15567 / CIP 107919 / 50-1 BON</strain>
    </source>
</reference>
<dbReference type="eggNOG" id="COG1978">
    <property type="taxonomic scope" value="Bacteria"/>
</dbReference>
<dbReference type="KEGG" id="mas:Mahau_1548"/>
<gene>
    <name evidence="1" type="ordered locus">Mahau_1548</name>
</gene>
<reference evidence="1 2" key="2">
    <citation type="journal article" date="2011" name="Stand. Genomic Sci.">
        <title>Complete genome sequence of Mahella australiensis type strain (50-1 BON).</title>
        <authorList>
            <person name="Sikorski J."/>
            <person name="Teshima H."/>
            <person name="Nolan M."/>
            <person name="Lucas S."/>
            <person name="Hammon N."/>
            <person name="Deshpande S."/>
            <person name="Cheng J.F."/>
            <person name="Pitluck S."/>
            <person name="Liolios K."/>
            <person name="Pagani I."/>
            <person name="Ivanova N."/>
            <person name="Huntemann M."/>
            <person name="Mavromatis K."/>
            <person name="Ovchinikova G."/>
            <person name="Pati A."/>
            <person name="Tapia R."/>
            <person name="Han C."/>
            <person name="Goodwin L."/>
            <person name="Chen A."/>
            <person name="Palaniappan K."/>
            <person name="Land M."/>
            <person name="Hauser L."/>
            <person name="Ngatchou-Djao O.D."/>
            <person name="Rohde M."/>
            <person name="Pukall R."/>
            <person name="Spring S."/>
            <person name="Abt B."/>
            <person name="Goker M."/>
            <person name="Detter J.C."/>
            <person name="Woyke T."/>
            <person name="Bristow J."/>
            <person name="Markowitz V."/>
            <person name="Hugenholtz P."/>
            <person name="Eisen J.A."/>
            <person name="Kyrpides N.C."/>
            <person name="Klenk H.P."/>
            <person name="Lapidus A."/>
        </authorList>
    </citation>
    <scope>NUCLEOTIDE SEQUENCE [LARGE SCALE GENOMIC DNA]</scope>
    <source>
        <strain evidence="2">DSM 15567 / CIP 107919 / 50-1 BON</strain>
    </source>
</reference>
<organism evidence="1 2">
    <name type="scientific">Mahella australiensis (strain DSM 15567 / CIP 107919 / 50-1 BON)</name>
    <dbReference type="NCBI Taxonomy" id="697281"/>
    <lineage>
        <taxon>Bacteria</taxon>
        <taxon>Bacillati</taxon>
        <taxon>Bacillota</taxon>
        <taxon>Clostridia</taxon>
        <taxon>Thermoanaerobacterales</taxon>
        <taxon>Thermoanaerobacterales Family IV. Incertae Sedis</taxon>
        <taxon>Mahella</taxon>
    </lineage>
</organism>
<dbReference type="HOGENOM" id="CLU_128607_0_0_9"/>
<sequence>MRQVNFISPTKGRMDLDALCDDIMEYVISDEESDYRLMIGTDSQVHADVCFVTAIIIYREGKGGRYFYRRFYQARIPSFKQRIFMEANYSLEVANLIMEMLDARGLGSLNVEIHLDVGKNGKTREIIKEVVSMITGCGMCAQIKPDSVGASSVADRYTKAM</sequence>
<evidence type="ECO:0000313" key="1">
    <source>
        <dbReference type="EMBL" id="AEE96737.1"/>
    </source>
</evidence>
<dbReference type="Pfam" id="PF04308">
    <property type="entry name" value="RNaseH_like"/>
    <property type="match status" value="1"/>
</dbReference>
<dbReference type="PANTHER" id="PTHR39961:SF1">
    <property type="entry name" value="DUF458 DOMAIN-CONTAINING PROTEIN"/>
    <property type="match status" value="1"/>
</dbReference>
<dbReference type="InterPro" id="IPR007405">
    <property type="entry name" value="Phage_KVP40_Orf299"/>
</dbReference>
<proteinExistence type="predicted"/>
<dbReference type="AlphaFoldDB" id="F3ZYX8"/>
<dbReference type="STRING" id="697281.Mahau_1548"/>
<protein>
    <recommendedName>
        <fullName evidence="3">DUF458 domain-containing protein</fullName>
    </recommendedName>
</protein>
<evidence type="ECO:0008006" key="3">
    <source>
        <dbReference type="Google" id="ProtNLM"/>
    </source>
</evidence>
<name>F3ZYX8_MAHA5</name>
<keyword evidence="2" id="KW-1185">Reference proteome</keyword>